<feature type="domain" description="SGNH" evidence="5">
    <location>
        <begin position="446"/>
        <end position="655"/>
    </location>
</feature>
<feature type="transmembrane region" description="Helical" evidence="3">
    <location>
        <begin position="38"/>
        <end position="57"/>
    </location>
</feature>
<dbReference type="PANTHER" id="PTHR23028:SF53">
    <property type="entry name" value="ACYL_TRANSF_3 DOMAIN-CONTAINING PROTEIN"/>
    <property type="match status" value="1"/>
</dbReference>
<comment type="caution">
    <text evidence="6">The sequence shown here is derived from an EMBL/GenBank/DDBJ whole genome shotgun (WGS) entry which is preliminary data.</text>
</comment>
<evidence type="ECO:0000313" key="7">
    <source>
        <dbReference type="Proteomes" id="UP001235343"/>
    </source>
</evidence>
<keyword evidence="3" id="KW-1133">Transmembrane helix</keyword>
<feature type="transmembrane region" description="Helical" evidence="3">
    <location>
        <begin position="148"/>
        <end position="165"/>
    </location>
</feature>
<feature type="transmembrane region" description="Helical" evidence="3">
    <location>
        <begin position="363"/>
        <end position="384"/>
    </location>
</feature>
<comment type="similarity">
    <text evidence="2">Belongs to the acyltransferase 3 family.</text>
</comment>
<feature type="transmembrane region" description="Helical" evidence="3">
    <location>
        <begin position="177"/>
        <end position="197"/>
    </location>
</feature>
<dbReference type="Proteomes" id="UP001235343">
    <property type="component" value="Unassembled WGS sequence"/>
</dbReference>
<dbReference type="RefSeq" id="WP_285929665.1">
    <property type="nucleotide sequence ID" value="NZ_JASTZU010000001.1"/>
</dbReference>
<dbReference type="Pfam" id="PF01757">
    <property type="entry name" value="Acyl_transf_3"/>
    <property type="match status" value="1"/>
</dbReference>
<reference evidence="6 7" key="1">
    <citation type="submission" date="2023-06" db="EMBL/GenBank/DDBJ databases">
        <title>Aquibacillus rhizosphaerae LR5S19.</title>
        <authorList>
            <person name="Sun J.-Q."/>
        </authorList>
    </citation>
    <scope>NUCLEOTIDE SEQUENCE [LARGE SCALE GENOMIC DNA]</scope>
    <source>
        <strain evidence="6 7">LR5S19</strain>
    </source>
</reference>
<evidence type="ECO:0000256" key="1">
    <source>
        <dbReference type="ARBA" id="ARBA00004370"/>
    </source>
</evidence>
<dbReference type="InterPro" id="IPR050879">
    <property type="entry name" value="Acyltransferase_3"/>
</dbReference>
<evidence type="ECO:0000256" key="2">
    <source>
        <dbReference type="ARBA" id="ARBA00007400"/>
    </source>
</evidence>
<dbReference type="PANTHER" id="PTHR23028">
    <property type="entry name" value="ACETYLTRANSFERASE"/>
    <property type="match status" value="1"/>
</dbReference>
<keyword evidence="6" id="KW-0012">Acyltransferase</keyword>
<gene>
    <name evidence="6" type="ORF">QQS35_00235</name>
</gene>
<accession>A0ABT7KZF5</accession>
<feature type="transmembrane region" description="Helical" evidence="3">
    <location>
        <begin position="324"/>
        <end position="342"/>
    </location>
</feature>
<feature type="transmembrane region" description="Helical" evidence="3">
    <location>
        <begin position="258"/>
        <end position="275"/>
    </location>
</feature>
<feature type="domain" description="Acyltransferase 3" evidence="4">
    <location>
        <begin position="14"/>
        <end position="342"/>
    </location>
</feature>
<dbReference type="EC" id="2.3.1.-" evidence="6"/>
<feature type="transmembrane region" description="Helical" evidence="3">
    <location>
        <begin position="15"/>
        <end position="32"/>
    </location>
</feature>
<evidence type="ECO:0000259" key="5">
    <source>
        <dbReference type="Pfam" id="PF19040"/>
    </source>
</evidence>
<protein>
    <submittedName>
        <fullName evidence="6">Acyltransferase family protein</fullName>
        <ecNumber evidence="6">2.3.1.-</ecNumber>
    </submittedName>
</protein>
<feature type="transmembrane region" description="Helical" evidence="3">
    <location>
        <begin position="232"/>
        <end position="252"/>
    </location>
</feature>
<dbReference type="Pfam" id="PF19040">
    <property type="entry name" value="SGNH"/>
    <property type="match status" value="1"/>
</dbReference>
<feature type="transmembrane region" description="Helical" evidence="3">
    <location>
        <begin position="295"/>
        <end position="318"/>
    </location>
</feature>
<dbReference type="GO" id="GO:0016746">
    <property type="term" value="F:acyltransferase activity"/>
    <property type="evidence" value="ECO:0007669"/>
    <property type="project" value="UniProtKB-KW"/>
</dbReference>
<evidence type="ECO:0000313" key="6">
    <source>
        <dbReference type="EMBL" id="MDL4838901.1"/>
    </source>
</evidence>
<keyword evidence="7" id="KW-1185">Reference proteome</keyword>
<feature type="transmembrane region" description="Helical" evidence="3">
    <location>
        <begin position="209"/>
        <end position="227"/>
    </location>
</feature>
<feature type="transmembrane region" description="Helical" evidence="3">
    <location>
        <begin position="78"/>
        <end position="97"/>
    </location>
</feature>
<organism evidence="6 7">
    <name type="scientific">Aquibacillus rhizosphaerae</name>
    <dbReference type="NCBI Taxonomy" id="3051431"/>
    <lineage>
        <taxon>Bacteria</taxon>
        <taxon>Bacillati</taxon>
        <taxon>Bacillota</taxon>
        <taxon>Bacilli</taxon>
        <taxon>Bacillales</taxon>
        <taxon>Bacillaceae</taxon>
        <taxon>Aquibacillus</taxon>
    </lineage>
</organism>
<comment type="subcellular location">
    <subcellularLocation>
        <location evidence="1">Membrane</location>
    </subcellularLocation>
</comment>
<keyword evidence="6" id="KW-0808">Transferase</keyword>
<name>A0ABT7KZF5_9BACI</name>
<keyword evidence="3" id="KW-0812">Transmembrane</keyword>
<evidence type="ECO:0000256" key="3">
    <source>
        <dbReference type="SAM" id="Phobius"/>
    </source>
</evidence>
<sequence length="667" mass="75005">MSDLRIPEKRFRPEIEGIRAVAAFLVAIYHIWLGSVSGGVDVFFIVSGYLITVSLLSKMEKHGRINYGEYVLGLARRLFPIAFLVLLVTTLLSILIMPRTLARQIVTEIFSSTFYFQNWQLANNAVDYLAQNNEASPLQHFWALSLQGQFYVTWPLVVFIAFLIAKKVLKTPARKTLLGVLSFIFITSISYSIYITAENQPWAYFDTFARAWEFSLGGIFALLTPYLKFNKAISLIIGWLGLSIVAFTGILLPVSNVFPGYAALLPTSGVILVLIAAENGSRFSVDKLLGSKPFLYFGGISYAFYLWHWPLLILYYNYSGNDSASTLAGVVIIVIAFILSLISVRLVESPIRKINLKQSKLKLITILIAFMLSVVIVNGSWGLYSNQTEDVFSPVYDYEEDNYPGARAIYENINNIPDVEPISEEPGATSSLPAFYLEKDCYSDLKGNVVSLCSYGETDDPEHTIALVGGSHSGHWFPALMEMSEELELQIDVYNKDGCRFTANDFDGAMSDSCMEWNEKVIEPLKENPPDLLFTTANVNKDSKIPEGYLEMWREFEGITEIFAIRDNPRMKEKIPLCLETKSEEECSVPRDEAISDTPPWENTDNIPSNVTFADLSDYLCDDNSCYPVIGNVVVYRDQHHLNTLYSKTMAPALKEHIAKALEKTEK</sequence>
<keyword evidence="3" id="KW-0472">Membrane</keyword>
<evidence type="ECO:0000259" key="4">
    <source>
        <dbReference type="Pfam" id="PF01757"/>
    </source>
</evidence>
<dbReference type="InterPro" id="IPR002656">
    <property type="entry name" value="Acyl_transf_3_dom"/>
</dbReference>
<proteinExistence type="inferred from homology"/>
<dbReference type="EMBL" id="JASTZU010000001">
    <property type="protein sequence ID" value="MDL4838901.1"/>
    <property type="molecule type" value="Genomic_DNA"/>
</dbReference>
<dbReference type="InterPro" id="IPR043968">
    <property type="entry name" value="SGNH"/>
</dbReference>